<dbReference type="Pfam" id="PF17668">
    <property type="entry name" value="Acetyltransf_17"/>
    <property type="match status" value="1"/>
</dbReference>
<organism evidence="2 3">
    <name type="scientific">Oxalobacter paraformigenes</name>
    <dbReference type="NCBI Taxonomy" id="556268"/>
    <lineage>
        <taxon>Bacteria</taxon>
        <taxon>Pseudomonadati</taxon>
        <taxon>Pseudomonadota</taxon>
        <taxon>Betaproteobacteria</taxon>
        <taxon>Burkholderiales</taxon>
        <taxon>Oxalobacteraceae</taxon>
        <taxon>Oxalobacter</taxon>
    </lineage>
</organism>
<dbReference type="PANTHER" id="PTHR37817">
    <property type="entry name" value="N-ACETYLTRANSFERASE EIS"/>
    <property type="match status" value="1"/>
</dbReference>
<dbReference type="AlphaFoldDB" id="C3X3G1"/>
<evidence type="ECO:0000259" key="1">
    <source>
        <dbReference type="PROSITE" id="PS51186"/>
    </source>
</evidence>
<dbReference type="InterPro" id="IPR016181">
    <property type="entry name" value="Acyl_CoA_acyltransferase"/>
</dbReference>
<evidence type="ECO:0000313" key="2">
    <source>
        <dbReference type="EMBL" id="EEO27747.1"/>
    </source>
</evidence>
<dbReference type="GO" id="GO:0034069">
    <property type="term" value="F:aminoglycoside N-acetyltransferase activity"/>
    <property type="evidence" value="ECO:0007669"/>
    <property type="project" value="TreeGrafter"/>
</dbReference>
<dbReference type="CDD" id="cd04301">
    <property type="entry name" value="NAT_SF"/>
    <property type="match status" value="1"/>
</dbReference>
<dbReference type="SUPFAM" id="SSF55729">
    <property type="entry name" value="Acyl-CoA N-acyltransferases (Nat)"/>
    <property type="match status" value="1"/>
</dbReference>
<dbReference type="RefSeq" id="WP_005876957.1">
    <property type="nucleotide sequence ID" value="NZ_CABMNL010000001.1"/>
</dbReference>
<dbReference type="HOGENOM" id="CLU_050659_1_1_4"/>
<gene>
    <name evidence="2" type="ORF">OFAG_00900</name>
</gene>
<dbReference type="Proteomes" id="UP000003973">
    <property type="component" value="Unassembled WGS sequence"/>
</dbReference>
<dbReference type="Pfam" id="PF13527">
    <property type="entry name" value="Acetyltransf_9"/>
    <property type="match status" value="1"/>
</dbReference>
<dbReference type="Gene3D" id="3.30.1050.10">
    <property type="entry name" value="SCP2 sterol-binding domain"/>
    <property type="match status" value="1"/>
</dbReference>
<proteinExistence type="predicted"/>
<dbReference type="PROSITE" id="PS51186">
    <property type="entry name" value="GNAT"/>
    <property type="match status" value="1"/>
</dbReference>
<dbReference type="Pfam" id="PF13530">
    <property type="entry name" value="SCP2_2"/>
    <property type="match status" value="1"/>
</dbReference>
<keyword evidence="3" id="KW-1185">Reference proteome</keyword>
<dbReference type="InterPro" id="IPR025559">
    <property type="entry name" value="Eis_dom"/>
</dbReference>
<name>C3X3G1_9BURK</name>
<dbReference type="EMBL" id="ACDP02000021">
    <property type="protein sequence ID" value="EEO27747.1"/>
    <property type="molecule type" value="Genomic_DNA"/>
</dbReference>
<protein>
    <recommendedName>
        <fullName evidence="1">N-acetyltransferase domain-containing protein</fullName>
    </recommendedName>
</protein>
<sequence>MVKSNFHIEALSAQHLDQYNALLRYAFQVTEKTLQEYGWEEDDIKQSKFPILERANVWGCFDGSELVSQFAVYPLEMNIHSVVYPIGFVTSVATYPEYSGMGLMSRLMKRGLTEMRKNGQSLTLLYPYSIPLYRKRGWEIVSDKMSYRIRDVQLPKLIDVPGYVRRVPWDNPDFMKLHTRFAKQTHGCLFRNPLAWEEYWRWNEDDTAVAVYYDAADRPTGYMVYLIRDDVMSIREMIYINSEARKGLMKYVSAHESMINEVGGSNYFSEPIAFSLEDSDIRETIRPYIMGRIVDVEMFLKNYRFEPEAAGKITLVISDPFLEWNDRPFTVSFRDGKGTLSNEEAERRASMSIGTLTTLLLGYKRASELAKLDRIEADEATLRLLDNALIPEKPYISDYI</sequence>
<dbReference type="InterPro" id="IPR051554">
    <property type="entry name" value="Acetyltransferase_Eis"/>
</dbReference>
<dbReference type="PANTHER" id="PTHR37817:SF1">
    <property type="entry name" value="N-ACETYLTRANSFERASE EIS"/>
    <property type="match status" value="1"/>
</dbReference>
<dbReference type="InterPro" id="IPR036527">
    <property type="entry name" value="SCP2_sterol-bd_dom_sf"/>
</dbReference>
<dbReference type="eggNOG" id="COG4552">
    <property type="taxonomic scope" value="Bacteria"/>
</dbReference>
<comment type="caution">
    <text evidence="2">The sequence shown here is derived from an EMBL/GenBank/DDBJ whole genome shotgun (WGS) entry which is preliminary data.</text>
</comment>
<evidence type="ECO:0000313" key="3">
    <source>
        <dbReference type="Proteomes" id="UP000003973"/>
    </source>
</evidence>
<dbReference type="SUPFAM" id="SSF55718">
    <property type="entry name" value="SCP-like"/>
    <property type="match status" value="1"/>
</dbReference>
<dbReference type="GO" id="GO:0030649">
    <property type="term" value="P:aminoglycoside antibiotic catabolic process"/>
    <property type="evidence" value="ECO:0007669"/>
    <property type="project" value="TreeGrafter"/>
</dbReference>
<feature type="domain" description="N-acetyltransferase" evidence="1">
    <location>
        <begin position="6"/>
        <end position="159"/>
    </location>
</feature>
<dbReference type="InterPro" id="IPR041380">
    <property type="entry name" value="Acetyltransf_17"/>
</dbReference>
<dbReference type="Gene3D" id="3.40.630.30">
    <property type="match status" value="2"/>
</dbReference>
<dbReference type="InterPro" id="IPR000182">
    <property type="entry name" value="GNAT_dom"/>
</dbReference>
<accession>C3X3G1</accession>
<reference evidence="2" key="1">
    <citation type="submission" date="2011-10" db="EMBL/GenBank/DDBJ databases">
        <title>The Genome Sequence of Oxalobacter formigenes HOxBLS.</title>
        <authorList>
            <consortium name="The Broad Institute Genome Sequencing Platform"/>
            <person name="Earl A."/>
            <person name="Ward D."/>
            <person name="Feldgarden M."/>
            <person name="Gevers D."/>
            <person name="Allison M.J."/>
            <person name="Humphrey S."/>
            <person name="Young S.K."/>
            <person name="Zeng Q."/>
            <person name="Gargeya S."/>
            <person name="Fitzgerald M."/>
            <person name="Haas B."/>
            <person name="Abouelleil A."/>
            <person name="Alvarado L."/>
            <person name="Arachchi H.M."/>
            <person name="Berlin A."/>
            <person name="Brown A."/>
            <person name="Chapman S.B."/>
            <person name="Chen Z."/>
            <person name="Dunbar C."/>
            <person name="Freedman E."/>
            <person name="Gearin G."/>
            <person name="Goldberg J."/>
            <person name="Griggs A."/>
            <person name="Gujja S."/>
            <person name="Heiman D."/>
            <person name="Howarth C."/>
            <person name="Larson L."/>
            <person name="Lui A."/>
            <person name="MacDonald P.J.P."/>
            <person name="Montmayeur A."/>
            <person name="Murphy C."/>
            <person name="Neiman D."/>
            <person name="Pearson M."/>
            <person name="Priest M."/>
            <person name="Roberts A."/>
            <person name="Saif S."/>
            <person name="Shea T."/>
            <person name="Shenoy N."/>
            <person name="Sisk P."/>
            <person name="Stolte C."/>
            <person name="Sykes S."/>
            <person name="Wortman J."/>
            <person name="Nusbaum C."/>
            <person name="Birren B."/>
        </authorList>
    </citation>
    <scope>NUCLEOTIDE SEQUENCE [LARGE SCALE GENOMIC DNA]</scope>
    <source>
        <strain evidence="2">HOxBLS</strain>
    </source>
</reference>